<dbReference type="AlphaFoldDB" id="A0A0G0SBA8"/>
<sequence>MTRLQPPPEIKITDKIPGAEYANEIQVDNPNKDEFHLMFLTIAGTTGKVVCKVITNPSHFKHMAVLMSEVINKYEDKYGKIEEAPEVEKEIGFKG</sequence>
<comment type="caution">
    <text evidence="1">The sequence shown here is derived from an EMBL/GenBank/DDBJ whole genome shotgun (WGS) entry which is preliminary data.</text>
</comment>
<dbReference type="Pfam" id="PF11950">
    <property type="entry name" value="DUF3467"/>
    <property type="match status" value="1"/>
</dbReference>
<name>A0A0G0SBA8_9BACT</name>
<protein>
    <recommendedName>
        <fullName evidence="3">DUF3467 domain-containing protein</fullName>
    </recommendedName>
</protein>
<gene>
    <name evidence="1" type="ORF">UT64_C0044G0002</name>
</gene>
<dbReference type="InterPro" id="IPR021857">
    <property type="entry name" value="DUF3467"/>
</dbReference>
<evidence type="ECO:0000313" key="2">
    <source>
        <dbReference type="Proteomes" id="UP000034137"/>
    </source>
</evidence>
<organism evidence="1 2">
    <name type="scientific">Candidatus Falkowbacteria bacterium GW2011_GWF2_39_8</name>
    <dbReference type="NCBI Taxonomy" id="1618642"/>
    <lineage>
        <taxon>Bacteria</taxon>
        <taxon>Candidatus Falkowiibacteriota</taxon>
    </lineage>
</organism>
<proteinExistence type="predicted"/>
<dbReference type="Proteomes" id="UP000034137">
    <property type="component" value="Unassembled WGS sequence"/>
</dbReference>
<accession>A0A0G0SBA8</accession>
<evidence type="ECO:0000313" key="1">
    <source>
        <dbReference type="EMBL" id="KKR32025.1"/>
    </source>
</evidence>
<dbReference type="EMBL" id="LBXO01000044">
    <property type="protein sequence ID" value="KKR32025.1"/>
    <property type="molecule type" value="Genomic_DNA"/>
</dbReference>
<reference evidence="1 2" key="1">
    <citation type="journal article" date="2015" name="Nature">
        <title>rRNA introns, odd ribosomes, and small enigmatic genomes across a large radiation of phyla.</title>
        <authorList>
            <person name="Brown C.T."/>
            <person name="Hug L.A."/>
            <person name="Thomas B.C."/>
            <person name="Sharon I."/>
            <person name="Castelle C.J."/>
            <person name="Singh A."/>
            <person name="Wilkins M.J."/>
            <person name="Williams K.H."/>
            <person name="Banfield J.F."/>
        </authorList>
    </citation>
    <scope>NUCLEOTIDE SEQUENCE [LARGE SCALE GENOMIC DNA]</scope>
</reference>
<evidence type="ECO:0008006" key="3">
    <source>
        <dbReference type="Google" id="ProtNLM"/>
    </source>
</evidence>